<evidence type="ECO:0000313" key="3">
    <source>
        <dbReference type="EMBL" id="GEP09147.1"/>
    </source>
</evidence>
<gene>
    <name evidence="3" type="ORF">MGN01_09920</name>
</gene>
<protein>
    <submittedName>
        <fullName evidence="3">Uncharacterized protein</fullName>
    </submittedName>
</protein>
<evidence type="ECO:0000313" key="4">
    <source>
        <dbReference type="Proteomes" id="UP000321750"/>
    </source>
</evidence>
<dbReference type="AlphaFoldDB" id="A0A512JGR1"/>
<reference evidence="3 4" key="1">
    <citation type="submission" date="2019-07" db="EMBL/GenBank/DDBJ databases">
        <title>Whole genome shotgun sequence of Methylobacterium gnaphalii NBRC 107716.</title>
        <authorList>
            <person name="Hosoyama A."/>
            <person name="Uohara A."/>
            <person name="Ohji S."/>
            <person name="Ichikawa N."/>
        </authorList>
    </citation>
    <scope>NUCLEOTIDE SEQUENCE [LARGE SCALE GENOMIC DNA]</scope>
    <source>
        <strain evidence="3 4">NBRC 107716</strain>
    </source>
</reference>
<comment type="caution">
    <text evidence="3">The sequence shown here is derived from an EMBL/GenBank/DDBJ whole genome shotgun (WGS) entry which is preliminary data.</text>
</comment>
<name>A0A512JGR1_9HYPH</name>
<dbReference type="RefSeq" id="WP_238258320.1">
    <property type="nucleotide sequence ID" value="NZ_BJZV01000004.1"/>
</dbReference>
<keyword evidence="4" id="KW-1185">Reference proteome</keyword>
<evidence type="ECO:0000256" key="2">
    <source>
        <dbReference type="SAM" id="SignalP"/>
    </source>
</evidence>
<dbReference type="Proteomes" id="UP000321750">
    <property type="component" value="Unassembled WGS sequence"/>
</dbReference>
<sequence length="107" mass="11385">MHRIALFVATSLLASPAAAGELSAGARDCGGDAFSSAQVIEHRRPRRGPLTAVPDTLCADVTPQQPSVRVDIYANPVIAPQVGPEQRSTPYDTRQPLVGGPPQPRYR</sequence>
<proteinExistence type="predicted"/>
<accession>A0A512JGR1</accession>
<organism evidence="3 4">
    <name type="scientific">Methylobacterium gnaphalii</name>
    <dbReference type="NCBI Taxonomy" id="1010610"/>
    <lineage>
        <taxon>Bacteria</taxon>
        <taxon>Pseudomonadati</taxon>
        <taxon>Pseudomonadota</taxon>
        <taxon>Alphaproteobacteria</taxon>
        <taxon>Hyphomicrobiales</taxon>
        <taxon>Methylobacteriaceae</taxon>
        <taxon>Methylobacterium</taxon>
    </lineage>
</organism>
<feature type="signal peptide" evidence="2">
    <location>
        <begin position="1"/>
        <end position="19"/>
    </location>
</feature>
<dbReference type="EMBL" id="BJZV01000004">
    <property type="protein sequence ID" value="GEP09147.1"/>
    <property type="molecule type" value="Genomic_DNA"/>
</dbReference>
<feature type="region of interest" description="Disordered" evidence="1">
    <location>
        <begin position="79"/>
        <end position="107"/>
    </location>
</feature>
<feature type="chain" id="PRO_5022093647" evidence="2">
    <location>
        <begin position="20"/>
        <end position="107"/>
    </location>
</feature>
<evidence type="ECO:0000256" key="1">
    <source>
        <dbReference type="SAM" id="MobiDB-lite"/>
    </source>
</evidence>
<keyword evidence="2" id="KW-0732">Signal</keyword>